<keyword evidence="6" id="KW-1185">Reference proteome</keyword>
<dbReference type="WBParaSite" id="L893_g7026.t1">
    <property type="protein sequence ID" value="L893_g7026.t1"/>
    <property type="gene ID" value="L893_g7026"/>
</dbReference>
<dbReference type="AlphaFoldDB" id="A0A1I8AMQ3"/>
<dbReference type="PANTHER" id="PTHR22602">
    <property type="entry name" value="TRANSFERASE CAF17, MITOCHONDRIAL-RELATED"/>
    <property type="match status" value="1"/>
</dbReference>
<comment type="subcellular location">
    <subcellularLocation>
        <location evidence="1">Mitochondrion</location>
    </subcellularLocation>
</comment>
<dbReference type="InterPro" id="IPR017703">
    <property type="entry name" value="YgfZ/GCV_T_CS"/>
</dbReference>
<dbReference type="Pfam" id="PF01571">
    <property type="entry name" value="GCV_T"/>
    <property type="match status" value="1"/>
</dbReference>
<keyword evidence="2" id="KW-0809">Transit peptide</keyword>
<feature type="domain" description="CAF17 C-terminal" evidence="5">
    <location>
        <begin position="201"/>
        <end position="268"/>
    </location>
</feature>
<dbReference type="Pfam" id="PF25455">
    <property type="entry name" value="Beta-barrel_CAF17_C"/>
    <property type="match status" value="1"/>
</dbReference>
<dbReference type="SUPFAM" id="SSF103025">
    <property type="entry name" value="Folate-binding domain"/>
    <property type="match status" value="1"/>
</dbReference>
<dbReference type="GO" id="GO:0016226">
    <property type="term" value="P:iron-sulfur cluster assembly"/>
    <property type="evidence" value="ECO:0007669"/>
    <property type="project" value="TreeGrafter"/>
</dbReference>
<name>A0A1I8AMQ3_9BILA</name>
<evidence type="ECO:0000313" key="6">
    <source>
        <dbReference type="Proteomes" id="UP000095287"/>
    </source>
</evidence>
<proteinExistence type="predicted"/>
<keyword evidence="3" id="KW-0496">Mitochondrion</keyword>
<feature type="domain" description="GCVT N-terminal" evidence="4">
    <location>
        <begin position="14"/>
        <end position="101"/>
    </location>
</feature>
<protein>
    <submittedName>
        <fullName evidence="7">GCV_T domain-containing protein</fullName>
    </submittedName>
</protein>
<dbReference type="InterPro" id="IPR006222">
    <property type="entry name" value="GCVT_N"/>
</dbReference>
<sequence>MLKNVFRLNSRSLLRLSGPDTESFLQGLISKDIGKCDVDGAVYSFLFNPKGRIQQDLFLYKEPSSSFLVECDATAVAKLKKTLLFYRLRKKVQIDDVDDTVQFSTDPEYRPAHSLLTVEDPRVPGFGRRSIVPAEVDKMPSPEEGYLKHRLQWGIPEGVAECGDQLPYQMNGDLVNAVSLDKGCYVGQELTARTYHTGVIRRRVMPFIAEDVVDETADVVDAGGVRRGKIVRSLGNIGLALSSLDSVESQLFIGKVPAKLSIPNWWPKDRR</sequence>
<dbReference type="InterPro" id="IPR057460">
    <property type="entry name" value="CAF17_C"/>
</dbReference>
<evidence type="ECO:0000259" key="4">
    <source>
        <dbReference type="Pfam" id="PF01571"/>
    </source>
</evidence>
<dbReference type="GO" id="GO:0005759">
    <property type="term" value="C:mitochondrial matrix"/>
    <property type="evidence" value="ECO:0007669"/>
    <property type="project" value="TreeGrafter"/>
</dbReference>
<dbReference type="Gene3D" id="3.30.1360.120">
    <property type="entry name" value="Probable tRNA modification gtpase trme, domain 1"/>
    <property type="match status" value="2"/>
</dbReference>
<dbReference type="InterPro" id="IPR027266">
    <property type="entry name" value="TrmE/GcvT-like"/>
</dbReference>
<evidence type="ECO:0000313" key="7">
    <source>
        <dbReference type="WBParaSite" id="L893_g7026.t1"/>
    </source>
</evidence>
<evidence type="ECO:0000256" key="1">
    <source>
        <dbReference type="ARBA" id="ARBA00004173"/>
    </source>
</evidence>
<accession>A0A1I8AMQ3</accession>
<evidence type="ECO:0000256" key="2">
    <source>
        <dbReference type="ARBA" id="ARBA00022946"/>
    </source>
</evidence>
<dbReference type="NCBIfam" id="TIGR03317">
    <property type="entry name" value="ygfZ_signature"/>
    <property type="match status" value="1"/>
</dbReference>
<dbReference type="InterPro" id="IPR045179">
    <property type="entry name" value="YgfZ/GcvT"/>
</dbReference>
<organism evidence="6 7">
    <name type="scientific">Steinernema glaseri</name>
    <dbReference type="NCBI Taxonomy" id="37863"/>
    <lineage>
        <taxon>Eukaryota</taxon>
        <taxon>Metazoa</taxon>
        <taxon>Ecdysozoa</taxon>
        <taxon>Nematoda</taxon>
        <taxon>Chromadorea</taxon>
        <taxon>Rhabditida</taxon>
        <taxon>Tylenchina</taxon>
        <taxon>Panagrolaimomorpha</taxon>
        <taxon>Strongyloidoidea</taxon>
        <taxon>Steinernematidae</taxon>
        <taxon>Steinernema</taxon>
    </lineage>
</organism>
<dbReference type="Proteomes" id="UP000095287">
    <property type="component" value="Unplaced"/>
</dbReference>
<evidence type="ECO:0000259" key="5">
    <source>
        <dbReference type="Pfam" id="PF25455"/>
    </source>
</evidence>
<evidence type="ECO:0000256" key="3">
    <source>
        <dbReference type="ARBA" id="ARBA00023128"/>
    </source>
</evidence>
<dbReference type="PANTHER" id="PTHR22602:SF0">
    <property type="entry name" value="TRANSFERASE CAF17, MITOCHONDRIAL-RELATED"/>
    <property type="match status" value="1"/>
</dbReference>
<reference evidence="7" key="1">
    <citation type="submission" date="2016-11" db="UniProtKB">
        <authorList>
            <consortium name="WormBaseParasite"/>
        </authorList>
    </citation>
    <scope>IDENTIFICATION</scope>
</reference>